<keyword evidence="3" id="KW-0413">Isomerase</keyword>
<dbReference type="PROSITE" id="PS00166">
    <property type="entry name" value="ENOYL_COA_HYDRATASE"/>
    <property type="match status" value="1"/>
</dbReference>
<dbReference type="InterPro" id="IPR029045">
    <property type="entry name" value="ClpP/crotonase-like_dom_sf"/>
</dbReference>
<dbReference type="EMBL" id="FOEP01000003">
    <property type="protein sequence ID" value="SEP93344.1"/>
    <property type="molecule type" value="Genomic_DNA"/>
</dbReference>
<dbReference type="PANTHER" id="PTHR43459:SF1">
    <property type="entry name" value="EG:BACN32G11.4 PROTEIN"/>
    <property type="match status" value="1"/>
</dbReference>
<dbReference type="CDD" id="cd06558">
    <property type="entry name" value="crotonase-like"/>
    <property type="match status" value="1"/>
</dbReference>
<dbReference type="InterPro" id="IPR001753">
    <property type="entry name" value="Enoyl-CoA_hydra/iso"/>
</dbReference>
<comment type="similarity">
    <text evidence="1 2">Belongs to the enoyl-CoA hydratase/isomerase family.</text>
</comment>
<sequence>MYFPTENNRVLSELVDGVLSITFNRPDFRNAFEAGMSAEIAGLMRKAQDDTAVRCIVFSGAGAHFTAGGDIAGFKSNLALPHDDRSALFRDLLTGTANRVQAIMAFDRPIIAKVRGGVAGAGLMLPLAADLVISDDTAMFVFAHQRVGLPPDGGVSYLLPRVVGWRAARRLVLTASVVKADEAQTLGIVDQIVASTDLDSTVAKAATRFTKAPQAAMRRAKQMMDQSLSNSLAAQLDMETDAIAACVANDDFDEGVTAFIEKRETAFPSAQ</sequence>
<reference evidence="3 4" key="1">
    <citation type="submission" date="2016-10" db="EMBL/GenBank/DDBJ databases">
        <authorList>
            <person name="de Groot N.N."/>
        </authorList>
    </citation>
    <scope>NUCLEOTIDE SEQUENCE [LARGE SCALE GENOMIC DNA]</scope>
    <source>
        <strain evidence="3 4">DSM 22007</strain>
    </source>
</reference>
<dbReference type="AlphaFoldDB" id="A0A1H9BWR9"/>
<evidence type="ECO:0000256" key="1">
    <source>
        <dbReference type="ARBA" id="ARBA00005254"/>
    </source>
</evidence>
<keyword evidence="4" id="KW-1185">Reference proteome</keyword>
<dbReference type="GO" id="GO:0016853">
    <property type="term" value="F:isomerase activity"/>
    <property type="evidence" value="ECO:0007669"/>
    <property type="project" value="UniProtKB-KW"/>
</dbReference>
<dbReference type="PANTHER" id="PTHR43459">
    <property type="entry name" value="ENOYL-COA HYDRATASE"/>
    <property type="match status" value="1"/>
</dbReference>
<proteinExistence type="inferred from homology"/>
<organism evidence="3 4">
    <name type="scientific">Thalassovita taeanensis</name>
    <dbReference type="NCBI Taxonomy" id="657014"/>
    <lineage>
        <taxon>Bacteria</taxon>
        <taxon>Pseudomonadati</taxon>
        <taxon>Pseudomonadota</taxon>
        <taxon>Alphaproteobacteria</taxon>
        <taxon>Rhodobacterales</taxon>
        <taxon>Roseobacteraceae</taxon>
        <taxon>Thalassovita</taxon>
    </lineage>
</organism>
<evidence type="ECO:0000256" key="2">
    <source>
        <dbReference type="RuleBase" id="RU003707"/>
    </source>
</evidence>
<dbReference type="Pfam" id="PF00378">
    <property type="entry name" value="ECH_1"/>
    <property type="match status" value="1"/>
</dbReference>
<dbReference type="Gene3D" id="1.10.12.10">
    <property type="entry name" value="Lyase 2-enoyl-coa Hydratase, Chain A, domain 2"/>
    <property type="match status" value="1"/>
</dbReference>
<name>A0A1H9BWR9_9RHOB</name>
<dbReference type="InterPro" id="IPR014748">
    <property type="entry name" value="Enoyl-CoA_hydra_C"/>
</dbReference>
<dbReference type="SUPFAM" id="SSF52096">
    <property type="entry name" value="ClpP/crotonase"/>
    <property type="match status" value="1"/>
</dbReference>
<protein>
    <submittedName>
        <fullName evidence="3">2-(1,2-epoxy-1,2-dihydrophenyl)acetyl-CoA isomerase</fullName>
    </submittedName>
</protein>
<accession>A0A1H9BWR9</accession>
<dbReference type="Gene3D" id="3.90.226.10">
    <property type="entry name" value="2-enoyl-CoA Hydratase, Chain A, domain 1"/>
    <property type="match status" value="1"/>
</dbReference>
<dbReference type="OrthoDB" id="9781757at2"/>
<dbReference type="Proteomes" id="UP000198634">
    <property type="component" value="Unassembled WGS sequence"/>
</dbReference>
<gene>
    <name evidence="3" type="ORF">SAMN04488092_10329</name>
</gene>
<dbReference type="RefSeq" id="WP_090268760.1">
    <property type="nucleotide sequence ID" value="NZ_FOEP01000003.1"/>
</dbReference>
<dbReference type="InterPro" id="IPR018376">
    <property type="entry name" value="Enoyl-CoA_hyd/isom_CS"/>
</dbReference>
<evidence type="ECO:0000313" key="4">
    <source>
        <dbReference type="Proteomes" id="UP000198634"/>
    </source>
</evidence>
<dbReference type="STRING" id="657014.SAMN04488092_10329"/>
<evidence type="ECO:0000313" key="3">
    <source>
        <dbReference type="EMBL" id="SEP93344.1"/>
    </source>
</evidence>